<comment type="similarity">
    <text evidence="5">Belongs to the binding-protein-dependent transport system permease family.</text>
</comment>
<dbReference type="CDD" id="cd06261">
    <property type="entry name" value="TM_PBP2"/>
    <property type="match status" value="1"/>
</dbReference>
<dbReference type="InterPro" id="IPR049783">
    <property type="entry name" value="ABC_perm_TupB-like"/>
</dbReference>
<dbReference type="Pfam" id="PF00528">
    <property type="entry name" value="BPD_transp_1"/>
    <property type="match status" value="1"/>
</dbReference>
<evidence type="ECO:0000259" key="6">
    <source>
        <dbReference type="PROSITE" id="PS50928"/>
    </source>
</evidence>
<sequence length="240" mass="25754">MELITNGIVQGIKLLLGFDPEIVSIVLTTIKVSCTATLIAFLIGIPLGIFLSERVSATINAGYTAVMILIISLVNFGMGLPPTVVGLVVSLFLWRSGPLGYLRIMYTPTAMIIAQTILALPIITGLTMAGVQQIAKKYRWQIIALGASRAQYLWLIIKEARYSIIAAVIAGFGGAISEVGASMMVGGNIKGYTRILTTAIVMENSKGNFSLALALGIILLLLTYTIVLLLTYYQQRRIGG</sequence>
<dbReference type="InterPro" id="IPR035906">
    <property type="entry name" value="MetI-like_sf"/>
</dbReference>
<dbReference type="GO" id="GO:0005886">
    <property type="term" value="C:plasma membrane"/>
    <property type="evidence" value="ECO:0007669"/>
    <property type="project" value="UniProtKB-SubCell"/>
</dbReference>
<feature type="transmembrane region" description="Helical" evidence="5">
    <location>
        <begin position="22"/>
        <end position="51"/>
    </location>
</feature>
<evidence type="ECO:0000313" key="8">
    <source>
        <dbReference type="Proteomes" id="UP000322976"/>
    </source>
</evidence>
<evidence type="ECO:0000256" key="2">
    <source>
        <dbReference type="ARBA" id="ARBA00022692"/>
    </source>
</evidence>
<keyword evidence="2 5" id="KW-0812">Transmembrane</keyword>
<dbReference type="RefSeq" id="WP_149545820.1">
    <property type="nucleotide sequence ID" value="NZ_VTPS01000016.1"/>
</dbReference>
<accession>A0A5D8QAP1</accession>
<organism evidence="7 8">
    <name type="scientific">Calorimonas adulescens</name>
    <dbReference type="NCBI Taxonomy" id="2606906"/>
    <lineage>
        <taxon>Bacteria</taxon>
        <taxon>Bacillati</taxon>
        <taxon>Bacillota</taxon>
        <taxon>Clostridia</taxon>
        <taxon>Thermoanaerobacterales</taxon>
        <taxon>Thermoanaerobacteraceae</taxon>
        <taxon>Calorimonas</taxon>
    </lineage>
</organism>
<dbReference type="PANTHER" id="PTHR43632:SF1">
    <property type="entry name" value="PERMEASE COMPONENT OF TUNGSTATE ABC TRANSPORTER"/>
    <property type="match status" value="1"/>
</dbReference>
<feature type="transmembrane region" description="Helical" evidence="5">
    <location>
        <begin position="164"/>
        <end position="189"/>
    </location>
</feature>
<dbReference type="Gene3D" id="1.10.3720.10">
    <property type="entry name" value="MetI-like"/>
    <property type="match status" value="1"/>
</dbReference>
<keyword evidence="4 5" id="KW-0472">Membrane</keyword>
<name>A0A5D8QAP1_9THEO</name>
<evidence type="ECO:0000256" key="3">
    <source>
        <dbReference type="ARBA" id="ARBA00022989"/>
    </source>
</evidence>
<protein>
    <submittedName>
        <fullName evidence="7">ABC transporter permease subunit</fullName>
    </submittedName>
</protein>
<feature type="transmembrane region" description="Helical" evidence="5">
    <location>
        <begin position="63"/>
        <end position="94"/>
    </location>
</feature>
<feature type="transmembrane region" description="Helical" evidence="5">
    <location>
        <begin position="209"/>
        <end position="233"/>
    </location>
</feature>
<dbReference type="NCBIfam" id="NF038017">
    <property type="entry name" value="ABC_perm1"/>
    <property type="match status" value="1"/>
</dbReference>
<proteinExistence type="inferred from homology"/>
<comment type="subcellular location">
    <subcellularLocation>
        <location evidence="5">Cell membrane</location>
        <topology evidence="5">Multi-pass membrane protein</topology>
    </subcellularLocation>
    <subcellularLocation>
        <location evidence="1">Membrane</location>
        <topology evidence="1">Multi-pass membrane protein</topology>
    </subcellularLocation>
</comment>
<evidence type="ECO:0000313" key="7">
    <source>
        <dbReference type="EMBL" id="TZE81204.1"/>
    </source>
</evidence>
<dbReference type="GO" id="GO:0055085">
    <property type="term" value="P:transmembrane transport"/>
    <property type="evidence" value="ECO:0007669"/>
    <property type="project" value="InterPro"/>
</dbReference>
<gene>
    <name evidence="7" type="ORF">FWJ32_10025</name>
</gene>
<evidence type="ECO:0000256" key="5">
    <source>
        <dbReference type="RuleBase" id="RU363032"/>
    </source>
</evidence>
<dbReference type="PANTHER" id="PTHR43632">
    <property type="entry name" value="PERMEASE COMPONENT OF TUNGSTATE ABC TRANSPORTER"/>
    <property type="match status" value="1"/>
</dbReference>
<dbReference type="AlphaFoldDB" id="A0A5D8QAP1"/>
<dbReference type="InterPro" id="IPR000515">
    <property type="entry name" value="MetI-like"/>
</dbReference>
<dbReference type="EMBL" id="VTPS01000016">
    <property type="protein sequence ID" value="TZE81204.1"/>
    <property type="molecule type" value="Genomic_DNA"/>
</dbReference>
<comment type="caution">
    <text evidence="7">The sequence shown here is derived from an EMBL/GenBank/DDBJ whole genome shotgun (WGS) entry which is preliminary data.</text>
</comment>
<keyword evidence="8" id="KW-1185">Reference proteome</keyword>
<reference evidence="7 8" key="1">
    <citation type="submission" date="2019-08" db="EMBL/GenBank/DDBJ databases">
        <title>Calorimonas adulescens gen. nov., sp. nov., an anaerobic thermophilic bacterium from Sakhalin hot spring.</title>
        <authorList>
            <person name="Khomyakova M.A."/>
            <person name="Merkel A.Y."/>
            <person name="Novikov A."/>
            <person name="Bonch-Osmolovskaya E.A."/>
            <person name="Slobodkin A.I."/>
        </authorList>
    </citation>
    <scope>NUCLEOTIDE SEQUENCE [LARGE SCALE GENOMIC DNA]</scope>
    <source>
        <strain evidence="7 8">A05MB</strain>
    </source>
</reference>
<evidence type="ECO:0000256" key="4">
    <source>
        <dbReference type="ARBA" id="ARBA00023136"/>
    </source>
</evidence>
<keyword evidence="3 5" id="KW-1133">Transmembrane helix</keyword>
<feature type="transmembrane region" description="Helical" evidence="5">
    <location>
        <begin position="106"/>
        <end position="131"/>
    </location>
</feature>
<dbReference type="SUPFAM" id="SSF161098">
    <property type="entry name" value="MetI-like"/>
    <property type="match status" value="1"/>
</dbReference>
<dbReference type="Proteomes" id="UP000322976">
    <property type="component" value="Unassembled WGS sequence"/>
</dbReference>
<dbReference type="PROSITE" id="PS50928">
    <property type="entry name" value="ABC_TM1"/>
    <property type="match status" value="1"/>
</dbReference>
<evidence type="ECO:0000256" key="1">
    <source>
        <dbReference type="ARBA" id="ARBA00004141"/>
    </source>
</evidence>
<keyword evidence="5" id="KW-0813">Transport</keyword>
<feature type="domain" description="ABC transmembrane type-1" evidence="6">
    <location>
        <begin position="26"/>
        <end position="230"/>
    </location>
</feature>